<feature type="region of interest" description="Disordered" evidence="3">
    <location>
        <begin position="273"/>
        <end position="294"/>
    </location>
</feature>
<evidence type="ECO:0000313" key="6">
    <source>
        <dbReference type="Proteomes" id="UP001430584"/>
    </source>
</evidence>
<feature type="region of interest" description="Disordered" evidence="3">
    <location>
        <begin position="371"/>
        <end position="394"/>
    </location>
</feature>
<keyword evidence="2" id="KW-0539">Nucleus</keyword>
<dbReference type="RefSeq" id="XP_066632990.1">
    <property type="nucleotide sequence ID" value="XM_066777148.1"/>
</dbReference>
<organism evidence="5 6">
    <name type="scientific">Diplodia seriata</name>
    <dbReference type="NCBI Taxonomy" id="420778"/>
    <lineage>
        <taxon>Eukaryota</taxon>
        <taxon>Fungi</taxon>
        <taxon>Dikarya</taxon>
        <taxon>Ascomycota</taxon>
        <taxon>Pezizomycotina</taxon>
        <taxon>Dothideomycetes</taxon>
        <taxon>Dothideomycetes incertae sedis</taxon>
        <taxon>Botryosphaeriales</taxon>
        <taxon>Botryosphaeriaceae</taxon>
        <taxon>Diplodia</taxon>
    </lineage>
</organism>
<sequence length="1165" mass="131282">MPHAVDQTEENDDLLISELLNADPTENRFEGLLSERIDSGPKADDAVDYEDISDDDLADEEVPSRENGVHDDAAGADDDLMEGLFDDVPQTQDADAENDGFDDLFGDAPSSPQPEHDQAMHGGQSDIVPDGGAVSRTAPKHVESPPSTQIPKVESPESMRELASFDEVMEDDVMADDDEDPEIREQRELFAQAQSRLRNGPVVSDLPPAPQTDADVFQAIWHNYEPGAILRFGELLPHRRAYYVPKTPLKPPKPIAPSKVSLELQQDHEKSFKLPPTAAPARNARQTEVDQKGVINVTEADTGEKSDDDDDIRLDYFDEHEKIGGVTWQDLQMLCDDWDVRTPDSLSDAGDAQEVGNVDDTSFIGDWDHEERARPTKRRRTAGTNGNLPIFQDSFPNLEEPEAATAKLARKVAINLNDPELLIDVQQPDSTRKKFRTHDFRRDVSGSLTKSLFQKFNISNDESYDILKHNNREKVRNITNLNSLEHSLPAVKLQYPFYKLTLGSRETRSFHRPSFAISNPGNVIKFDKPKFKKRKQFKGQDPKAVYASSEDLSMADNSNVLLLEYSEEYPTVLSNFGMCNRLINYYRRKDKDDTYRPRLDIGEPVVLTPNDQSPFAIFGEVRQGETVPTLHNGMFRAPVFQHETKPTDFLVVRSQTGTLGTKWYLRNVESLFVVGQQFPSQQVPGIHSRKVTDISKRRLKMLSYRIYMKSLDQKRNPNVKLSNSYIQKHLPGSDIAQNRGKMREFMQYDKETSSWKPMPGETVPDETQMRGWISPEDLCLVDAMQVGVRQLRDAGFAADDANPEDDETNEAQQLAPWNTTRNFLEASSRRAMLELHGIGDPTGRGEGISMIKTSMKGGFKPQGESAKDKMDAKALKELGGHSYNVRKQEQDYNAAIEKVWEAQKASLSSTIEHSDFEDPDDAEGEAVEQDTSFSRGRTPQSQYGTPATFNRRDDETTSQYTSLSTASQSKNKVLRIVRRVPNKYGKMEEQEEIIRDPNVAKAYVKFKKQQEINAMKLEQLKPTGDEEVDARQRKRLMDELSRLERNKERRQVREKQKANIRNGGDGDSKDLALKQLHKQLRQAVMKKNALTFSRMCPMLNGIASTVDELEKLEKISPGCTQPPFNKQKIATAQQAQQASATQALPPQQNFADFYTPASADGPGPA</sequence>
<proteinExistence type="predicted"/>
<feature type="compositionally biased region" description="Acidic residues" evidence="3">
    <location>
        <begin position="46"/>
        <end position="61"/>
    </location>
</feature>
<dbReference type="EMBL" id="JAJVCZ030000005">
    <property type="protein sequence ID" value="KAL0259961.1"/>
    <property type="molecule type" value="Genomic_DNA"/>
</dbReference>
<dbReference type="PANTHER" id="PTHR13900:SF0">
    <property type="entry name" value="TRANSCRIPTION INITIATION FACTOR TFIID SUBUNIT 1"/>
    <property type="match status" value="1"/>
</dbReference>
<gene>
    <name evidence="5" type="ORF">SLS55_005704</name>
</gene>
<feature type="region of interest" description="Disordered" evidence="3">
    <location>
        <begin position="33"/>
        <end position="159"/>
    </location>
</feature>
<dbReference type="InterPro" id="IPR040240">
    <property type="entry name" value="TAF1"/>
</dbReference>
<protein>
    <recommendedName>
        <fullName evidence="4">Transcription initiation factor TFIID subunit 1 histone acetyltransferase domain-containing protein</fullName>
    </recommendedName>
</protein>
<feature type="region of interest" description="Disordered" evidence="3">
    <location>
        <begin position="910"/>
        <end position="968"/>
    </location>
</feature>
<comment type="caution">
    <text evidence="5">The sequence shown here is derived from an EMBL/GenBank/DDBJ whole genome shotgun (WGS) entry which is preliminary data.</text>
</comment>
<keyword evidence="6" id="KW-1185">Reference proteome</keyword>
<feature type="compositionally biased region" description="Basic and acidic residues" evidence="3">
    <location>
        <begin position="62"/>
        <end position="73"/>
    </location>
</feature>
<feature type="compositionally biased region" description="Acidic residues" evidence="3">
    <location>
        <begin position="94"/>
        <end position="105"/>
    </location>
</feature>
<dbReference type="PANTHER" id="PTHR13900">
    <property type="entry name" value="TRANSCRIPTION INITIATION FACTOR TFIID"/>
    <property type="match status" value="1"/>
</dbReference>
<dbReference type="InterPro" id="IPR022591">
    <property type="entry name" value="TAF1_HAT_dom"/>
</dbReference>
<name>A0ABR3CH49_9PEZI</name>
<feature type="compositionally biased region" description="Polar residues" evidence="3">
    <location>
        <begin position="957"/>
        <end position="968"/>
    </location>
</feature>
<feature type="compositionally biased region" description="Acidic residues" evidence="3">
    <location>
        <begin position="915"/>
        <end position="928"/>
    </location>
</feature>
<feature type="compositionally biased region" description="Low complexity" evidence="3">
    <location>
        <begin position="1130"/>
        <end position="1148"/>
    </location>
</feature>
<feature type="compositionally biased region" description="Basic and acidic residues" evidence="3">
    <location>
        <begin position="33"/>
        <end position="45"/>
    </location>
</feature>
<reference evidence="5 6" key="1">
    <citation type="submission" date="2024-02" db="EMBL/GenBank/DDBJ databases">
        <title>De novo assembly and annotation of 12 fungi associated with fruit tree decline syndrome in Ontario, Canada.</title>
        <authorList>
            <person name="Sulman M."/>
            <person name="Ellouze W."/>
            <person name="Ilyukhin E."/>
        </authorList>
    </citation>
    <scope>NUCLEOTIDE SEQUENCE [LARGE SCALE GENOMIC DNA]</scope>
    <source>
        <strain evidence="5 6">FDS-637</strain>
    </source>
</reference>
<evidence type="ECO:0000256" key="2">
    <source>
        <dbReference type="ARBA" id="ARBA00023242"/>
    </source>
</evidence>
<feature type="domain" description="Transcription initiation factor TFIID subunit 1 histone acetyltransferase" evidence="4">
    <location>
        <begin position="456"/>
        <end position="907"/>
    </location>
</feature>
<feature type="region of interest" description="Disordered" evidence="3">
    <location>
        <begin position="1045"/>
        <end position="1069"/>
    </location>
</feature>
<evidence type="ECO:0000256" key="1">
    <source>
        <dbReference type="ARBA" id="ARBA00004123"/>
    </source>
</evidence>
<feature type="compositionally biased region" description="Acidic residues" evidence="3">
    <location>
        <begin position="74"/>
        <end position="85"/>
    </location>
</feature>
<comment type="subcellular location">
    <subcellularLocation>
        <location evidence="1">Nucleus</location>
    </subcellularLocation>
</comment>
<evidence type="ECO:0000313" key="5">
    <source>
        <dbReference type="EMBL" id="KAL0259961.1"/>
    </source>
</evidence>
<feature type="compositionally biased region" description="Basic and acidic residues" evidence="3">
    <location>
        <begin position="1045"/>
        <end position="1057"/>
    </location>
</feature>
<feature type="compositionally biased region" description="Polar residues" evidence="3">
    <location>
        <begin position="929"/>
        <end position="948"/>
    </location>
</feature>
<evidence type="ECO:0000259" key="4">
    <source>
        <dbReference type="Pfam" id="PF12157"/>
    </source>
</evidence>
<accession>A0ABR3CH49</accession>
<feature type="region of interest" description="Disordered" evidence="3">
    <location>
        <begin position="1130"/>
        <end position="1165"/>
    </location>
</feature>
<dbReference type="Pfam" id="PF12157">
    <property type="entry name" value="DUF3591"/>
    <property type="match status" value="1"/>
</dbReference>
<dbReference type="GeneID" id="92009789"/>
<dbReference type="Proteomes" id="UP001430584">
    <property type="component" value="Unassembled WGS sequence"/>
</dbReference>
<evidence type="ECO:0000256" key="3">
    <source>
        <dbReference type="SAM" id="MobiDB-lite"/>
    </source>
</evidence>